<sequence>MAHPFAPRSSRSVSASPSTESSLTDSSVSSYTRIPSPIKFIPASKPTTPLRIAIPPVNLTPQEKAMLTFIDLCTPANSPVSDTLSDSEVIELASAPTAPTTEALPTSISGSSWIRNALSGPPAFDTLMDSPKGGLQTRPATPETPTKPGPPRRGIRSSYGLPVSDERYKQLCSTSLPIGNPSESQANSPTIHASQAPLPSNSPKIDYEQLAKKNIETKRGPDGSYGDWVLPTMVKGAKRTTLKHAMPIQRPIMVMNKRPRAPGPRHRETWDTDFEGHQKDITPWNDNDPRSMLDLPFKKISAPLKDKTSSFWVVTRGALMGVFDKEEDVLKSTRGFSFAVIKGFPDQLNALLVWDTAWKDHLIGRNAAPNKFPDPMQSFDDEQSGKIGLFDKGKVPDKQKLYWVVIASLAPKIYTTYETTLNAAGKINYSLVKIAFSERRALDALHDAVGRKQVEYVTSKPRPSIPNTA</sequence>
<gene>
    <name evidence="2" type="ORF">EV420DRAFT_1477413</name>
</gene>
<evidence type="ECO:0000313" key="2">
    <source>
        <dbReference type="EMBL" id="KAK0461666.1"/>
    </source>
</evidence>
<dbReference type="AlphaFoldDB" id="A0AA39T3E7"/>
<comment type="caution">
    <text evidence="2">The sequence shown here is derived from an EMBL/GenBank/DDBJ whole genome shotgun (WGS) entry which is preliminary data.</text>
</comment>
<feature type="region of interest" description="Disordered" evidence="1">
    <location>
        <begin position="176"/>
        <end position="202"/>
    </location>
</feature>
<feature type="region of interest" description="Disordered" evidence="1">
    <location>
        <begin position="120"/>
        <end position="161"/>
    </location>
</feature>
<accession>A0AA39T3E7</accession>
<dbReference type="Proteomes" id="UP001175211">
    <property type="component" value="Unassembled WGS sequence"/>
</dbReference>
<dbReference type="GeneID" id="85352967"/>
<feature type="region of interest" description="Disordered" evidence="1">
    <location>
        <begin position="1"/>
        <end position="30"/>
    </location>
</feature>
<organism evidence="2 3">
    <name type="scientific">Armillaria tabescens</name>
    <name type="common">Ringless honey mushroom</name>
    <name type="synonym">Agaricus tabescens</name>
    <dbReference type="NCBI Taxonomy" id="1929756"/>
    <lineage>
        <taxon>Eukaryota</taxon>
        <taxon>Fungi</taxon>
        <taxon>Dikarya</taxon>
        <taxon>Basidiomycota</taxon>
        <taxon>Agaricomycotina</taxon>
        <taxon>Agaricomycetes</taxon>
        <taxon>Agaricomycetidae</taxon>
        <taxon>Agaricales</taxon>
        <taxon>Marasmiineae</taxon>
        <taxon>Physalacriaceae</taxon>
        <taxon>Desarmillaria</taxon>
    </lineage>
</organism>
<evidence type="ECO:0000313" key="3">
    <source>
        <dbReference type="Proteomes" id="UP001175211"/>
    </source>
</evidence>
<keyword evidence="3" id="KW-1185">Reference proteome</keyword>
<reference evidence="2" key="1">
    <citation type="submission" date="2023-06" db="EMBL/GenBank/DDBJ databases">
        <authorList>
            <consortium name="Lawrence Berkeley National Laboratory"/>
            <person name="Ahrendt S."/>
            <person name="Sahu N."/>
            <person name="Indic B."/>
            <person name="Wong-Bajracharya J."/>
            <person name="Merenyi Z."/>
            <person name="Ke H.-M."/>
            <person name="Monk M."/>
            <person name="Kocsube S."/>
            <person name="Drula E."/>
            <person name="Lipzen A."/>
            <person name="Balint B."/>
            <person name="Henrissat B."/>
            <person name="Andreopoulos B."/>
            <person name="Martin F.M."/>
            <person name="Harder C.B."/>
            <person name="Rigling D."/>
            <person name="Ford K.L."/>
            <person name="Foster G.D."/>
            <person name="Pangilinan J."/>
            <person name="Papanicolaou A."/>
            <person name="Barry K."/>
            <person name="LaButti K."/>
            <person name="Viragh M."/>
            <person name="Koriabine M."/>
            <person name="Yan M."/>
            <person name="Riley R."/>
            <person name="Champramary S."/>
            <person name="Plett K.L."/>
            <person name="Tsai I.J."/>
            <person name="Slot J."/>
            <person name="Sipos G."/>
            <person name="Plett J."/>
            <person name="Nagy L.G."/>
            <person name="Grigoriev I.V."/>
        </authorList>
    </citation>
    <scope>NUCLEOTIDE SEQUENCE</scope>
    <source>
        <strain evidence="2">CCBAS 213</strain>
    </source>
</reference>
<dbReference type="EMBL" id="JAUEPS010000010">
    <property type="protein sequence ID" value="KAK0461666.1"/>
    <property type="molecule type" value="Genomic_DNA"/>
</dbReference>
<protein>
    <submittedName>
        <fullName evidence="2">Uncharacterized protein</fullName>
    </submittedName>
</protein>
<dbReference type="RefSeq" id="XP_060333404.1">
    <property type="nucleotide sequence ID" value="XM_060469419.1"/>
</dbReference>
<proteinExistence type="predicted"/>
<name>A0AA39T3E7_ARMTA</name>
<evidence type="ECO:0000256" key="1">
    <source>
        <dbReference type="SAM" id="MobiDB-lite"/>
    </source>
</evidence>